<protein>
    <submittedName>
        <fullName evidence="1">Uncharacterized protein</fullName>
    </submittedName>
</protein>
<dbReference type="HOGENOM" id="CLU_2315209_0_0_10"/>
<proteinExistence type="predicted"/>
<reference evidence="1 2" key="1">
    <citation type="journal article" date="2002" name="Proc. Natl. Acad. Sci. U.S.A.">
        <title>The complete genome sequence of Chlorobium tepidum TLS, a photosynthetic, anaerobic, green-sulfur bacterium.</title>
        <authorList>
            <person name="Eisen J.A."/>
            <person name="Nelson K.E."/>
            <person name="Paulsen I.T."/>
            <person name="Heidelberg J.F."/>
            <person name="Wu M."/>
            <person name="Dodson R.J."/>
            <person name="Deboy R."/>
            <person name="Gwinn M.L."/>
            <person name="Nelson W.C."/>
            <person name="Haft D.H."/>
            <person name="Hickey E.K."/>
            <person name="Peterson J.D."/>
            <person name="Durkin A.S."/>
            <person name="Kolonay J.L."/>
            <person name="Yang F."/>
            <person name="Holt I."/>
            <person name="Umayam L.A."/>
            <person name="Mason T."/>
            <person name="Brenner M."/>
            <person name="Shea T.P."/>
            <person name="Parksey D."/>
            <person name="Nierman W.C."/>
            <person name="Feldblyum T.V."/>
            <person name="Hansen C.L."/>
            <person name="Craven M.B."/>
            <person name="Radune D."/>
            <person name="Vamathevan J."/>
            <person name="Khouri H."/>
            <person name="White O."/>
            <person name="Gruber T.M."/>
            <person name="Ketchum K.A."/>
            <person name="Venter J.C."/>
            <person name="Tettelin H."/>
            <person name="Bryant D.A."/>
            <person name="Fraser C.M."/>
        </authorList>
    </citation>
    <scope>NUCLEOTIDE SEQUENCE [LARGE SCALE GENOMIC DNA]</scope>
    <source>
        <strain evidence="2">ATCC 49652 / DSM 12025 / NBRC 103806 / TLS</strain>
    </source>
</reference>
<organism evidence="1 2">
    <name type="scientific">Chlorobaculum tepidum (strain ATCC 49652 / DSM 12025 / NBRC 103806 / TLS)</name>
    <name type="common">Chlorobium tepidum</name>
    <dbReference type="NCBI Taxonomy" id="194439"/>
    <lineage>
        <taxon>Bacteria</taxon>
        <taxon>Pseudomonadati</taxon>
        <taxon>Chlorobiota</taxon>
        <taxon>Chlorobiia</taxon>
        <taxon>Chlorobiales</taxon>
        <taxon>Chlorobiaceae</taxon>
        <taxon>Chlorobaculum</taxon>
    </lineage>
</organism>
<evidence type="ECO:0000313" key="1">
    <source>
        <dbReference type="EMBL" id="AAM71923.1"/>
    </source>
</evidence>
<dbReference type="AlphaFoldDB" id="Q8KEK3"/>
<dbReference type="EMBL" id="AE006470">
    <property type="protein sequence ID" value="AAM71923.1"/>
    <property type="molecule type" value="Genomic_DNA"/>
</dbReference>
<name>Q8KEK3_CHLTE</name>
<dbReference type="KEGG" id="cte:CT0685"/>
<evidence type="ECO:0000313" key="2">
    <source>
        <dbReference type="Proteomes" id="UP000001007"/>
    </source>
</evidence>
<dbReference type="Proteomes" id="UP000001007">
    <property type="component" value="Chromosome"/>
</dbReference>
<accession>Q8KEK3</accession>
<dbReference type="EnsemblBacteria" id="AAM71923">
    <property type="protein sequence ID" value="AAM71923"/>
    <property type="gene ID" value="CT0685"/>
</dbReference>
<gene>
    <name evidence="1" type="ordered locus">CT0685</name>
</gene>
<keyword evidence="2" id="KW-1185">Reference proteome</keyword>
<sequence>MLGHGRIYTCEKGCLFSSRQLVKANGNPYGQSVMPVKLHQNGRITPAIRRAIQSSSLSASQLAARHGVANLKALMPVGVKYLPKMPDGPSRRFNVHSSP</sequence>